<dbReference type="VEuPathDB" id="FungiDB:MAPG_07962"/>
<dbReference type="AlphaFoldDB" id="A0A0C4E632"/>
<reference evidence="3" key="5">
    <citation type="submission" date="2015-06" db="UniProtKB">
        <authorList>
            <consortium name="EnsemblFungi"/>
        </authorList>
    </citation>
    <scope>IDENTIFICATION</scope>
    <source>
        <strain evidence="3">ATCC 64411</strain>
    </source>
</reference>
<organism evidence="3 4">
    <name type="scientific">Magnaporthiopsis poae (strain ATCC 64411 / 73-15)</name>
    <name type="common">Kentucky bluegrass fungus</name>
    <name type="synonym">Magnaporthe poae</name>
    <dbReference type="NCBI Taxonomy" id="644358"/>
    <lineage>
        <taxon>Eukaryota</taxon>
        <taxon>Fungi</taxon>
        <taxon>Dikarya</taxon>
        <taxon>Ascomycota</taxon>
        <taxon>Pezizomycotina</taxon>
        <taxon>Sordariomycetes</taxon>
        <taxon>Sordariomycetidae</taxon>
        <taxon>Magnaporthales</taxon>
        <taxon>Magnaporthaceae</taxon>
        <taxon>Magnaporthiopsis</taxon>
    </lineage>
</organism>
<evidence type="ECO:0000256" key="1">
    <source>
        <dbReference type="SAM" id="MobiDB-lite"/>
    </source>
</evidence>
<feature type="region of interest" description="Disordered" evidence="1">
    <location>
        <begin position="148"/>
        <end position="171"/>
    </location>
</feature>
<dbReference type="OrthoDB" id="5369841at2759"/>
<reference evidence="2" key="3">
    <citation type="submission" date="2011-03" db="EMBL/GenBank/DDBJ databases">
        <title>Annotation of Magnaporthe poae ATCC 64411.</title>
        <authorList>
            <person name="Ma L.-J."/>
            <person name="Dead R."/>
            <person name="Young S.K."/>
            <person name="Zeng Q."/>
            <person name="Gargeya S."/>
            <person name="Fitzgerald M."/>
            <person name="Haas B."/>
            <person name="Abouelleil A."/>
            <person name="Alvarado L."/>
            <person name="Arachchi H.M."/>
            <person name="Berlin A."/>
            <person name="Brown A."/>
            <person name="Chapman S.B."/>
            <person name="Chen Z."/>
            <person name="Dunbar C."/>
            <person name="Freedman E."/>
            <person name="Gearin G."/>
            <person name="Gellesch M."/>
            <person name="Goldberg J."/>
            <person name="Griggs A."/>
            <person name="Gujja S."/>
            <person name="Heiman D."/>
            <person name="Howarth C."/>
            <person name="Larson L."/>
            <person name="Lui A."/>
            <person name="MacDonald P.J.P."/>
            <person name="Mehta T."/>
            <person name="Montmayeur A."/>
            <person name="Murphy C."/>
            <person name="Neiman D."/>
            <person name="Pearson M."/>
            <person name="Priest M."/>
            <person name="Roberts A."/>
            <person name="Saif S."/>
            <person name="Shea T."/>
            <person name="Shenoy N."/>
            <person name="Sisk P."/>
            <person name="Stolte C."/>
            <person name="Sykes S."/>
            <person name="Yandava C."/>
            <person name="Wortman J."/>
            <person name="Nusbaum C."/>
            <person name="Birren B."/>
        </authorList>
    </citation>
    <scope>NUCLEOTIDE SEQUENCE</scope>
    <source>
        <strain evidence="2">ATCC 64411</strain>
    </source>
</reference>
<feature type="compositionally biased region" description="Basic and acidic residues" evidence="1">
    <location>
        <begin position="403"/>
        <end position="422"/>
    </location>
</feature>
<dbReference type="STRING" id="644358.A0A0C4E632"/>
<dbReference type="EnsemblFungi" id="MAPG_07962T0">
    <property type="protein sequence ID" value="MAPG_07962T0"/>
    <property type="gene ID" value="MAPG_07962"/>
</dbReference>
<accession>A0A0C4E632</accession>
<feature type="compositionally biased region" description="Basic and acidic residues" evidence="1">
    <location>
        <begin position="148"/>
        <end position="157"/>
    </location>
</feature>
<evidence type="ECO:0000313" key="2">
    <source>
        <dbReference type="EMBL" id="KLU88982.1"/>
    </source>
</evidence>
<evidence type="ECO:0008006" key="5">
    <source>
        <dbReference type="Google" id="ProtNLM"/>
    </source>
</evidence>
<sequence>MDSRFVASREDLYNVQMEVKQLQATQHNTTERLLRVERRLAEDAAVKSVWATSPFPSALSGTPQHGPIQIPPGDVFDEFEEHGQNLLGSLHLDAEDEPIRRGAASRANSVRFDESALQGAANWGQGTRQAGEFAPIRPSSGFGMMERSLSHKSDGRHSSAGHSVHSVASGRGSSLGLDTHFMGVGREDDSPQDIPAPPPGLLVLGSVPAIVRCWLSENFAHNTLLYADVCSGAQRSTLEYSLAKELGLEQDIQKGPDGVSRLTLTVYLAEAIVAQSNSTRSPAPGPNIPSMTVNFEMTGIEQAETREAGKAIRIFIGTDALRAHSADLLFSQNLMTLYSRDRDKLSVPFVRPEDDSLFRFLATTNLVPEKPRLNASAPEFILNNTKSPPSPAEAQNTDFQTPIEKDAKRDIGPPGLPHDRDASFAPSSDHSESGAESERVPRDKVNNNTEHSGSEREAASSTTESARRDSTGIWGSWRNSTTNGGGGSSGGEHSQRSENGLSGYQPAGRSRMKVLKPSSKSLNSSSTRPGAPFEPPPATTRSMHEHRRKSHGGVESAPVNVTPATGSTVRWEKRSVSGTVSSSIGMSAKESKMQSAALENRNPPSTLPRSVNPVGGASAFSWMTPTSKPKTPTFAE</sequence>
<keyword evidence="4" id="KW-1185">Reference proteome</keyword>
<feature type="compositionally biased region" description="Polar residues" evidence="1">
    <location>
        <begin position="576"/>
        <end position="585"/>
    </location>
</feature>
<protein>
    <recommendedName>
        <fullName evidence="5">Ubiquitin carboxyl-terminal hydrolase 19</fullName>
    </recommendedName>
</protein>
<evidence type="ECO:0000313" key="3">
    <source>
        <dbReference type="EnsemblFungi" id="MAPG_07962T0"/>
    </source>
</evidence>
<feature type="compositionally biased region" description="Polar residues" evidence="1">
    <location>
        <begin position="382"/>
        <end position="400"/>
    </location>
</feature>
<evidence type="ECO:0000313" key="4">
    <source>
        <dbReference type="Proteomes" id="UP000011715"/>
    </source>
</evidence>
<dbReference type="EMBL" id="ADBL01001921">
    <property type="status" value="NOT_ANNOTATED_CDS"/>
    <property type="molecule type" value="Genomic_DNA"/>
</dbReference>
<gene>
    <name evidence="2" type="ORF">MAPG_07962</name>
</gene>
<feature type="compositionally biased region" description="Basic and acidic residues" evidence="1">
    <location>
        <begin position="429"/>
        <end position="445"/>
    </location>
</feature>
<dbReference type="eggNOG" id="ENOG502RVVW">
    <property type="taxonomic scope" value="Eukaryota"/>
</dbReference>
<proteinExistence type="predicted"/>
<reference evidence="3" key="4">
    <citation type="journal article" date="2015" name="G3 (Bethesda)">
        <title>Genome sequences of three phytopathogenic species of the Magnaporthaceae family of fungi.</title>
        <authorList>
            <person name="Okagaki L.H."/>
            <person name="Nunes C.C."/>
            <person name="Sailsbery J."/>
            <person name="Clay B."/>
            <person name="Brown D."/>
            <person name="John T."/>
            <person name="Oh Y."/>
            <person name="Young N."/>
            <person name="Fitzgerald M."/>
            <person name="Haas B.J."/>
            <person name="Zeng Q."/>
            <person name="Young S."/>
            <person name="Adiconis X."/>
            <person name="Fan L."/>
            <person name="Levin J.Z."/>
            <person name="Mitchell T.K."/>
            <person name="Okubara P.A."/>
            <person name="Farman M.L."/>
            <person name="Kohn L.M."/>
            <person name="Birren B."/>
            <person name="Ma L.-J."/>
            <person name="Dean R.A."/>
        </authorList>
    </citation>
    <scope>NUCLEOTIDE SEQUENCE</scope>
    <source>
        <strain evidence="3">ATCC 64411 / 73-15</strain>
    </source>
</reference>
<feature type="compositionally biased region" description="Low complexity" evidence="1">
    <location>
        <begin position="158"/>
        <end position="170"/>
    </location>
</feature>
<name>A0A0C4E632_MAGP6</name>
<reference evidence="2" key="2">
    <citation type="submission" date="2010-05" db="EMBL/GenBank/DDBJ databases">
        <title>The Genome Sequence of Magnaporthe poae strain ATCC 64411.</title>
        <authorList>
            <consortium name="The Broad Institute Genome Sequencing Platform"/>
            <consortium name="Broad Institute Genome Sequencing Center for Infectious Disease"/>
            <person name="Ma L.-J."/>
            <person name="Dead R."/>
            <person name="Young S."/>
            <person name="Zeng Q."/>
            <person name="Koehrsen M."/>
            <person name="Alvarado L."/>
            <person name="Berlin A."/>
            <person name="Chapman S.B."/>
            <person name="Chen Z."/>
            <person name="Freedman E."/>
            <person name="Gellesch M."/>
            <person name="Goldberg J."/>
            <person name="Griggs A."/>
            <person name="Gujja S."/>
            <person name="Heilman E.R."/>
            <person name="Heiman D."/>
            <person name="Hepburn T."/>
            <person name="Howarth C."/>
            <person name="Jen D."/>
            <person name="Larson L."/>
            <person name="Mehta T."/>
            <person name="Neiman D."/>
            <person name="Pearson M."/>
            <person name="Roberts A."/>
            <person name="Saif S."/>
            <person name="Shea T."/>
            <person name="Shenoy N."/>
            <person name="Sisk P."/>
            <person name="Stolte C."/>
            <person name="Sykes S."/>
            <person name="Walk T."/>
            <person name="White J."/>
            <person name="Yandava C."/>
            <person name="Haas B."/>
            <person name="Nusbaum C."/>
            <person name="Birren B."/>
        </authorList>
    </citation>
    <scope>NUCLEOTIDE SEQUENCE</scope>
    <source>
        <strain evidence="2">ATCC 64411</strain>
    </source>
</reference>
<feature type="region of interest" description="Disordered" evidence="1">
    <location>
        <begin position="381"/>
        <end position="636"/>
    </location>
</feature>
<feature type="compositionally biased region" description="Low complexity" evidence="1">
    <location>
        <begin position="515"/>
        <end position="526"/>
    </location>
</feature>
<dbReference type="Proteomes" id="UP000011715">
    <property type="component" value="Unassembled WGS sequence"/>
</dbReference>
<feature type="compositionally biased region" description="Polar residues" evidence="1">
    <location>
        <begin position="621"/>
        <end position="630"/>
    </location>
</feature>
<dbReference type="OMA" id="REDIWRV"/>
<reference evidence="4" key="1">
    <citation type="submission" date="2010-05" db="EMBL/GenBank/DDBJ databases">
        <title>The genome sequence of Magnaporthe poae strain ATCC 64411.</title>
        <authorList>
            <person name="Ma L.-J."/>
            <person name="Dead R."/>
            <person name="Young S."/>
            <person name="Zeng Q."/>
            <person name="Koehrsen M."/>
            <person name="Alvarado L."/>
            <person name="Berlin A."/>
            <person name="Chapman S.B."/>
            <person name="Chen Z."/>
            <person name="Freedman E."/>
            <person name="Gellesch M."/>
            <person name="Goldberg J."/>
            <person name="Griggs A."/>
            <person name="Gujja S."/>
            <person name="Heilman E.R."/>
            <person name="Heiman D."/>
            <person name="Hepburn T."/>
            <person name="Howarth C."/>
            <person name="Jen D."/>
            <person name="Larson L."/>
            <person name="Mehta T."/>
            <person name="Neiman D."/>
            <person name="Pearson M."/>
            <person name="Roberts A."/>
            <person name="Saif S."/>
            <person name="Shea T."/>
            <person name="Shenoy N."/>
            <person name="Sisk P."/>
            <person name="Stolte C."/>
            <person name="Sykes S."/>
            <person name="Walk T."/>
            <person name="White J."/>
            <person name="Yandava C."/>
            <person name="Haas B."/>
            <person name="Nusbaum C."/>
            <person name="Birren B."/>
        </authorList>
    </citation>
    <scope>NUCLEOTIDE SEQUENCE [LARGE SCALE GENOMIC DNA]</scope>
    <source>
        <strain evidence="4">ATCC 64411 / 73-15</strain>
    </source>
</reference>
<dbReference type="EMBL" id="GL876972">
    <property type="protein sequence ID" value="KLU88982.1"/>
    <property type="molecule type" value="Genomic_DNA"/>
</dbReference>